<dbReference type="InterPro" id="IPR036390">
    <property type="entry name" value="WH_DNA-bd_sf"/>
</dbReference>
<dbReference type="InterPro" id="IPR036388">
    <property type="entry name" value="WH-like_DNA-bd_sf"/>
</dbReference>
<dbReference type="SMART" id="SM00415">
    <property type="entry name" value="HSF"/>
    <property type="match status" value="1"/>
</dbReference>
<dbReference type="InterPro" id="IPR000232">
    <property type="entry name" value="HSF_DNA-bd"/>
</dbReference>
<feature type="domain" description="HSF-type DNA-binding" evidence="6">
    <location>
        <begin position="41"/>
        <end position="149"/>
    </location>
</feature>
<evidence type="ECO:0000256" key="5">
    <source>
        <dbReference type="SAM" id="MobiDB-lite"/>
    </source>
</evidence>
<dbReference type="Proteomes" id="UP001054902">
    <property type="component" value="Unassembled WGS sequence"/>
</dbReference>
<keyword evidence="2" id="KW-0238">DNA-binding</keyword>
<dbReference type="GO" id="GO:0005634">
    <property type="term" value="C:nucleus"/>
    <property type="evidence" value="ECO:0007669"/>
    <property type="project" value="UniProtKB-SubCell"/>
</dbReference>
<dbReference type="EMBL" id="BLLK01000074">
    <property type="protein sequence ID" value="GFH61506.1"/>
    <property type="molecule type" value="Genomic_DNA"/>
</dbReference>
<evidence type="ECO:0000256" key="2">
    <source>
        <dbReference type="ARBA" id="ARBA00023125"/>
    </source>
</evidence>
<feature type="compositionally biased region" description="Polar residues" evidence="5">
    <location>
        <begin position="205"/>
        <end position="218"/>
    </location>
</feature>
<comment type="similarity">
    <text evidence="4">Belongs to the HSF family.</text>
</comment>
<dbReference type="PANTHER" id="PTHR10015">
    <property type="entry name" value="HEAT SHOCK TRANSCRIPTION FACTOR"/>
    <property type="match status" value="1"/>
</dbReference>
<dbReference type="Gene3D" id="1.10.10.10">
    <property type="entry name" value="Winged helix-like DNA-binding domain superfamily/Winged helix DNA-binding domain"/>
    <property type="match status" value="1"/>
</dbReference>
<evidence type="ECO:0000256" key="1">
    <source>
        <dbReference type="ARBA" id="ARBA00004123"/>
    </source>
</evidence>
<dbReference type="SUPFAM" id="SSF46785">
    <property type="entry name" value="Winged helix' DNA-binding domain"/>
    <property type="match status" value="1"/>
</dbReference>
<protein>
    <recommendedName>
        <fullName evidence="6">HSF-type DNA-binding domain-containing protein</fullName>
    </recommendedName>
</protein>
<reference evidence="7 8" key="1">
    <citation type="journal article" date="2021" name="Sci. Rep.">
        <title>The genome of the diatom Chaetoceros tenuissimus carries an ancient integrated fragment of an extant virus.</title>
        <authorList>
            <person name="Hongo Y."/>
            <person name="Kimura K."/>
            <person name="Takaki Y."/>
            <person name="Yoshida Y."/>
            <person name="Baba S."/>
            <person name="Kobayashi G."/>
            <person name="Nagasaki K."/>
            <person name="Hano T."/>
            <person name="Tomaru Y."/>
        </authorList>
    </citation>
    <scope>NUCLEOTIDE SEQUENCE [LARGE SCALE GENOMIC DNA]</scope>
    <source>
        <strain evidence="7 8">NIES-3715</strain>
    </source>
</reference>
<comment type="caution">
    <text evidence="7">The sequence shown here is derived from an EMBL/GenBank/DDBJ whole genome shotgun (WGS) entry which is preliminary data.</text>
</comment>
<dbReference type="PANTHER" id="PTHR10015:SF206">
    <property type="entry name" value="HSF-TYPE DNA-BINDING DOMAIN-CONTAINING PROTEIN"/>
    <property type="match status" value="1"/>
</dbReference>
<gene>
    <name evidence="7" type="ORF">CTEN210_17982</name>
</gene>
<feature type="region of interest" description="Disordered" evidence="5">
    <location>
        <begin position="152"/>
        <end position="227"/>
    </location>
</feature>
<accession>A0AAD3DDW4</accession>
<dbReference type="Pfam" id="PF00447">
    <property type="entry name" value="HSF_DNA-bind"/>
    <property type="match status" value="1"/>
</dbReference>
<dbReference type="GO" id="GO:0003700">
    <property type="term" value="F:DNA-binding transcription factor activity"/>
    <property type="evidence" value="ECO:0007669"/>
    <property type="project" value="InterPro"/>
</dbReference>
<name>A0AAD3DDW4_9STRA</name>
<evidence type="ECO:0000256" key="4">
    <source>
        <dbReference type="RuleBase" id="RU004020"/>
    </source>
</evidence>
<proteinExistence type="inferred from homology"/>
<keyword evidence="3" id="KW-0539">Nucleus</keyword>
<evidence type="ECO:0000313" key="7">
    <source>
        <dbReference type="EMBL" id="GFH61506.1"/>
    </source>
</evidence>
<evidence type="ECO:0000313" key="8">
    <source>
        <dbReference type="Proteomes" id="UP001054902"/>
    </source>
</evidence>
<organism evidence="7 8">
    <name type="scientific">Chaetoceros tenuissimus</name>
    <dbReference type="NCBI Taxonomy" id="426638"/>
    <lineage>
        <taxon>Eukaryota</taxon>
        <taxon>Sar</taxon>
        <taxon>Stramenopiles</taxon>
        <taxon>Ochrophyta</taxon>
        <taxon>Bacillariophyta</taxon>
        <taxon>Coscinodiscophyceae</taxon>
        <taxon>Chaetocerotophycidae</taxon>
        <taxon>Chaetocerotales</taxon>
        <taxon>Chaetocerotaceae</taxon>
        <taxon>Chaetoceros</taxon>
    </lineage>
</organism>
<comment type="subcellular location">
    <subcellularLocation>
        <location evidence="1">Nucleus</location>
    </subcellularLocation>
</comment>
<sequence length="227" mass="26244">MNISTTNKKEKESLIVLRNSTISQEEEDPPSIPQKGGVKSPFPVMLMELLNVVDDLNPFVEYYGTSLRSIISWQPDGKCFRVHNKGLFENYVQQRYFTKQTNYTSFRRQLNLWSFKRIAGPKTGPNFGAYYHPQFTRDDKYSCRLMRRLSSPVKNRSKKAKSTASAAVPRSKNIKKSCRYPRLQSSERVVPPPHYLDHDMHMKSSVPSSSKNYTSQRINCRRGPLLS</sequence>
<dbReference type="GO" id="GO:0043565">
    <property type="term" value="F:sequence-specific DNA binding"/>
    <property type="evidence" value="ECO:0007669"/>
    <property type="project" value="InterPro"/>
</dbReference>
<evidence type="ECO:0000256" key="3">
    <source>
        <dbReference type="ARBA" id="ARBA00023242"/>
    </source>
</evidence>
<dbReference type="AlphaFoldDB" id="A0AAD3DDW4"/>
<keyword evidence="8" id="KW-1185">Reference proteome</keyword>
<evidence type="ECO:0000259" key="6">
    <source>
        <dbReference type="SMART" id="SM00415"/>
    </source>
</evidence>